<evidence type="ECO:0000256" key="6">
    <source>
        <dbReference type="SAM" id="Phobius"/>
    </source>
</evidence>
<dbReference type="Pfam" id="PF03626">
    <property type="entry name" value="COX4_pro"/>
    <property type="match status" value="1"/>
</dbReference>
<comment type="subcellular location">
    <subcellularLocation>
        <location evidence="1">Cell membrane</location>
        <topology evidence="1">Multi-pass membrane protein</topology>
    </subcellularLocation>
</comment>
<reference evidence="7 8" key="1">
    <citation type="submission" date="2017-10" db="EMBL/GenBank/DDBJ databases">
        <title>Sequencing the genomes of 1000 actinobacteria strains.</title>
        <authorList>
            <person name="Klenk H.-P."/>
        </authorList>
    </citation>
    <scope>NUCLEOTIDE SEQUENCE [LARGE SCALE GENOMIC DNA]</scope>
    <source>
        <strain evidence="7 8">DSM 15597</strain>
    </source>
</reference>
<dbReference type="Proteomes" id="UP000226079">
    <property type="component" value="Unassembled WGS sequence"/>
</dbReference>
<evidence type="ECO:0000256" key="4">
    <source>
        <dbReference type="ARBA" id="ARBA00022989"/>
    </source>
</evidence>
<keyword evidence="8" id="KW-1185">Reference proteome</keyword>
<keyword evidence="3 6" id="KW-0812">Transmembrane</keyword>
<evidence type="ECO:0000256" key="3">
    <source>
        <dbReference type="ARBA" id="ARBA00022692"/>
    </source>
</evidence>
<keyword evidence="5 6" id="KW-0472">Membrane</keyword>
<keyword evidence="2" id="KW-1003">Cell membrane</keyword>
<feature type="transmembrane region" description="Helical" evidence="6">
    <location>
        <begin position="12"/>
        <end position="29"/>
    </location>
</feature>
<dbReference type="InterPro" id="IPR005171">
    <property type="entry name" value="Cyt_c_oxidase_su4_prok"/>
</dbReference>
<dbReference type="AlphaFoldDB" id="A0A2A9CRH4"/>
<evidence type="ECO:0000256" key="2">
    <source>
        <dbReference type="ARBA" id="ARBA00022475"/>
    </source>
</evidence>
<proteinExistence type="predicted"/>
<feature type="transmembrane region" description="Helical" evidence="6">
    <location>
        <begin position="67"/>
        <end position="86"/>
    </location>
</feature>
<comment type="caution">
    <text evidence="7">The sequence shown here is derived from an EMBL/GenBank/DDBJ whole genome shotgun (WGS) entry which is preliminary data.</text>
</comment>
<gene>
    <name evidence="7" type="ORF">ATK74_1344</name>
</gene>
<evidence type="ECO:0000256" key="5">
    <source>
        <dbReference type="ARBA" id="ARBA00023136"/>
    </source>
</evidence>
<organism evidence="7 8">
    <name type="scientific">Propionicimonas paludicola</name>
    <dbReference type="NCBI Taxonomy" id="185243"/>
    <lineage>
        <taxon>Bacteria</taxon>
        <taxon>Bacillati</taxon>
        <taxon>Actinomycetota</taxon>
        <taxon>Actinomycetes</taxon>
        <taxon>Propionibacteriales</taxon>
        <taxon>Nocardioidaceae</taxon>
        <taxon>Propionicimonas</taxon>
    </lineage>
</organism>
<dbReference type="OrthoDB" id="8595054at2"/>
<dbReference type="RefSeq" id="WP_098462083.1">
    <property type="nucleotide sequence ID" value="NZ_PDJC01000001.1"/>
</dbReference>
<feature type="transmembrane region" description="Helical" evidence="6">
    <location>
        <begin position="35"/>
        <end position="55"/>
    </location>
</feature>
<accession>A0A2A9CRH4</accession>
<protein>
    <submittedName>
        <fullName evidence="7">Caa(3)-type oxidase subunit IV</fullName>
    </submittedName>
</protein>
<dbReference type="GO" id="GO:0005886">
    <property type="term" value="C:plasma membrane"/>
    <property type="evidence" value="ECO:0007669"/>
    <property type="project" value="UniProtKB-SubCell"/>
</dbReference>
<keyword evidence="4 6" id="KW-1133">Transmembrane helix</keyword>
<evidence type="ECO:0000313" key="7">
    <source>
        <dbReference type="EMBL" id="PFG16791.1"/>
    </source>
</evidence>
<evidence type="ECO:0000256" key="1">
    <source>
        <dbReference type="ARBA" id="ARBA00004651"/>
    </source>
</evidence>
<dbReference type="EMBL" id="PDJC01000001">
    <property type="protein sequence ID" value="PFG16791.1"/>
    <property type="molecule type" value="Genomic_DNA"/>
</dbReference>
<name>A0A2A9CRH4_9ACTN</name>
<sequence length="88" mass="9535">MQTIPRRQTRVWVVLLSATVLVTWAVTLLGLPVNVALTVTILVAGVKATLVAFEFMELRTAPRLIQAIALGWIVAVTGMILAFHLATP</sequence>
<evidence type="ECO:0000313" key="8">
    <source>
        <dbReference type="Proteomes" id="UP000226079"/>
    </source>
</evidence>